<proteinExistence type="predicted"/>
<dbReference type="InterPro" id="IPR041578">
    <property type="entry name" value="PIN_8"/>
</dbReference>
<dbReference type="EMBL" id="BONE01000010">
    <property type="protein sequence ID" value="GIF72262.1"/>
    <property type="molecule type" value="Genomic_DNA"/>
</dbReference>
<dbReference type="Proteomes" id="UP000604117">
    <property type="component" value="Unassembled WGS sequence"/>
</dbReference>
<keyword evidence="3" id="KW-1185">Reference proteome</keyword>
<sequence>MHLKAALSSVDEDPIAQRLMSIFDKRVGRRYQQEDLDALVRIGRQRFERKVPPGYRDAAKPDQVEEGTGDFLIWEQLLRRASALKSNVLFVTDDEKDDWWRLDADGEPIGPRVELIDEMASRAGVKLVMLRRPEFLEATLLPSGWTAEGLAALLARLRGVGAWEQETVLRSAALSKDGFITRRAVYQLARFHPDRLLVGFTRPVVTSTRHLQSLGELPDGLEVALKANYLKPGKANGFKVPRSVQDAMHALEGPPAGGD</sequence>
<evidence type="ECO:0000313" key="3">
    <source>
        <dbReference type="Proteomes" id="UP000604117"/>
    </source>
</evidence>
<protein>
    <recommendedName>
        <fullName evidence="1">PIN like domain-containing protein</fullName>
    </recommendedName>
</protein>
<gene>
    <name evidence="2" type="ORF">Asi02nite_17800</name>
</gene>
<dbReference type="Pfam" id="PF18476">
    <property type="entry name" value="PIN_8"/>
    <property type="match status" value="1"/>
</dbReference>
<reference evidence="2 3" key="1">
    <citation type="submission" date="2021-01" db="EMBL/GenBank/DDBJ databases">
        <title>Whole genome shotgun sequence of Asanoa siamensis NBRC 107932.</title>
        <authorList>
            <person name="Komaki H."/>
            <person name="Tamura T."/>
        </authorList>
    </citation>
    <scope>NUCLEOTIDE SEQUENCE [LARGE SCALE GENOMIC DNA]</scope>
    <source>
        <strain evidence="2 3">NBRC 107932</strain>
    </source>
</reference>
<feature type="domain" description="PIN like" evidence="1">
    <location>
        <begin position="10"/>
        <end position="115"/>
    </location>
</feature>
<evidence type="ECO:0000313" key="2">
    <source>
        <dbReference type="EMBL" id="GIF72262.1"/>
    </source>
</evidence>
<dbReference type="RefSeq" id="WP_203711715.1">
    <property type="nucleotide sequence ID" value="NZ_BONE01000010.1"/>
</dbReference>
<name>A0ABQ4CN49_9ACTN</name>
<organism evidence="2 3">
    <name type="scientific">Asanoa siamensis</name>
    <dbReference type="NCBI Taxonomy" id="926357"/>
    <lineage>
        <taxon>Bacteria</taxon>
        <taxon>Bacillati</taxon>
        <taxon>Actinomycetota</taxon>
        <taxon>Actinomycetes</taxon>
        <taxon>Micromonosporales</taxon>
        <taxon>Micromonosporaceae</taxon>
        <taxon>Asanoa</taxon>
    </lineage>
</organism>
<comment type="caution">
    <text evidence="2">The sequence shown here is derived from an EMBL/GenBank/DDBJ whole genome shotgun (WGS) entry which is preliminary data.</text>
</comment>
<evidence type="ECO:0000259" key="1">
    <source>
        <dbReference type="Pfam" id="PF18476"/>
    </source>
</evidence>
<accession>A0ABQ4CN49</accession>